<feature type="domain" description="Hedgehog/Intein (Hint)" evidence="1">
    <location>
        <begin position="1"/>
        <end position="145"/>
    </location>
</feature>
<dbReference type="Proteomes" id="UP000018780">
    <property type="component" value="Plasmid unnamed"/>
</dbReference>
<accession>V9W002</accession>
<dbReference type="EMBL" id="CP006774">
    <property type="protein sequence ID" value="AHD03508.1"/>
    <property type="molecule type" value="Genomic_DNA"/>
</dbReference>
<evidence type="ECO:0000313" key="2">
    <source>
        <dbReference type="EMBL" id="AHD03508.1"/>
    </source>
</evidence>
<geneLocation type="plasmid" evidence="3">
    <name>1</name>
</geneLocation>
<sequence>MCYAPGTLIETPHGSRAVETLHPGDLVLTADHGAQPILWTRSRYQSLDEGEDEGKPVLIQARALGSGLPEQDLVVSPQHRILVGGGGQLTDYFKTEVFAPAKSLTKLPGIRHMKGKRGVNWVHFACARHEVVLANGCQSESLLLGPMVMDGLGFLERQNLIDIFGAAKTPCAAPNGPPARECLTVGTVRRQLKGQAKMAYHRRARNIQKWDEDAAMERHEAEMLHAAEPVGEARKRRMM</sequence>
<evidence type="ECO:0000313" key="3">
    <source>
        <dbReference type="Proteomes" id="UP000018780"/>
    </source>
</evidence>
<evidence type="ECO:0000259" key="1">
    <source>
        <dbReference type="Pfam" id="PF13403"/>
    </source>
</evidence>
<gene>
    <name evidence="2" type="ORF">METH_22025</name>
</gene>
<proteinExistence type="predicted"/>
<dbReference type="KEGG" id="lmd:METH_22025"/>
<name>V9W002_9RHOB</name>
<dbReference type="Gene3D" id="2.170.16.10">
    <property type="entry name" value="Hedgehog/Intein (Hint) domain"/>
    <property type="match status" value="1"/>
</dbReference>
<keyword evidence="3" id="KW-1185">Reference proteome</keyword>
<dbReference type="PATRIC" id="fig|999552.6.peg.4355"/>
<dbReference type="HOGENOM" id="CLU_071538_0_0_5"/>
<dbReference type="InterPro" id="IPR028992">
    <property type="entry name" value="Hedgehog/Intein_dom"/>
</dbReference>
<protein>
    <recommendedName>
        <fullName evidence="1">Hedgehog/Intein (Hint) domain-containing protein</fullName>
    </recommendedName>
</protein>
<dbReference type="InterPro" id="IPR036844">
    <property type="entry name" value="Hint_dom_sf"/>
</dbReference>
<reference evidence="2 3" key="1">
    <citation type="submission" date="2013-09" db="EMBL/GenBank/DDBJ databases">
        <authorList>
            <consortium name="DOE Joint Genome Institute"/>
            <person name="Klenk H.-P."/>
            <person name="Huntemann M."/>
            <person name="Han J."/>
            <person name="Chen A."/>
            <person name="Kyrpides N."/>
            <person name="Mavromatis K."/>
            <person name="Markowitz V."/>
            <person name="Palaniappan K."/>
            <person name="Ivanova N."/>
            <person name="Schaumberg A."/>
            <person name="Pati A."/>
            <person name="Liolios K."/>
            <person name="Nordberg H.P."/>
            <person name="Cantor M.N."/>
            <person name="Hua S.X."/>
            <person name="Woyke T."/>
        </authorList>
    </citation>
    <scope>NUCLEOTIDE SEQUENCE [LARGE SCALE GENOMIC DNA]</scope>
    <source>
        <strain evidence="2 3">DSM 14336</strain>
        <plasmid evidence="3">1</plasmid>
    </source>
</reference>
<dbReference type="AlphaFoldDB" id="V9W002"/>
<dbReference type="SUPFAM" id="SSF51294">
    <property type="entry name" value="Hedgehog/intein (Hint) domain"/>
    <property type="match status" value="1"/>
</dbReference>
<organism evidence="2 3">
    <name type="scientific">Leisingera methylohalidivorans DSM 14336</name>
    <dbReference type="NCBI Taxonomy" id="999552"/>
    <lineage>
        <taxon>Bacteria</taxon>
        <taxon>Pseudomonadati</taxon>
        <taxon>Pseudomonadota</taxon>
        <taxon>Alphaproteobacteria</taxon>
        <taxon>Rhodobacterales</taxon>
        <taxon>Roseobacteraceae</taxon>
        <taxon>Leisingera</taxon>
    </lineage>
</organism>
<keyword evidence="2" id="KW-0614">Plasmid</keyword>
<dbReference type="Pfam" id="PF13403">
    <property type="entry name" value="Hint_2"/>
    <property type="match status" value="1"/>
</dbReference>